<proteinExistence type="predicted"/>
<keyword evidence="1" id="KW-0805">Transcription regulation</keyword>
<accession>A0ABP9R875</accession>
<dbReference type="InterPro" id="IPR029016">
    <property type="entry name" value="GAF-like_dom_sf"/>
</dbReference>
<keyword evidence="2" id="KW-0804">Transcription</keyword>
<dbReference type="SMART" id="SM01012">
    <property type="entry name" value="ANTAR"/>
    <property type="match status" value="1"/>
</dbReference>
<dbReference type="EMBL" id="BAABJP010000051">
    <property type="protein sequence ID" value="GAA5172660.1"/>
    <property type="molecule type" value="Genomic_DNA"/>
</dbReference>
<evidence type="ECO:0000313" key="5">
    <source>
        <dbReference type="Proteomes" id="UP001428817"/>
    </source>
</evidence>
<dbReference type="Gene3D" id="3.30.450.40">
    <property type="match status" value="1"/>
</dbReference>
<keyword evidence="5" id="KW-1185">Reference proteome</keyword>
<comment type="caution">
    <text evidence="4">The sequence shown here is derived from an EMBL/GenBank/DDBJ whole genome shotgun (WGS) entry which is preliminary data.</text>
</comment>
<evidence type="ECO:0000256" key="1">
    <source>
        <dbReference type="ARBA" id="ARBA00023015"/>
    </source>
</evidence>
<gene>
    <name evidence="4" type="ORF">GCM10023321_72850</name>
</gene>
<feature type="domain" description="ANTAR" evidence="3">
    <location>
        <begin position="159"/>
        <end position="220"/>
    </location>
</feature>
<dbReference type="Proteomes" id="UP001428817">
    <property type="component" value="Unassembled WGS sequence"/>
</dbReference>
<evidence type="ECO:0000313" key="4">
    <source>
        <dbReference type="EMBL" id="GAA5172660.1"/>
    </source>
</evidence>
<dbReference type="Pfam" id="PF03861">
    <property type="entry name" value="ANTAR"/>
    <property type="match status" value="1"/>
</dbReference>
<dbReference type="InterPro" id="IPR005561">
    <property type="entry name" value="ANTAR"/>
</dbReference>
<dbReference type="PIRSF" id="PIRSF036625">
    <property type="entry name" value="GAF_ANTAR"/>
    <property type="match status" value="1"/>
</dbReference>
<dbReference type="Gene3D" id="1.10.10.10">
    <property type="entry name" value="Winged helix-like DNA-binding domain superfamily/Winged helix DNA-binding domain"/>
    <property type="match status" value="1"/>
</dbReference>
<evidence type="ECO:0000256" key="2">
    <source>
        <dbReference type="ARBA" id="ARBA00023163"/>
    </source>
</evidence>
<dbReference type="InterPro" id="IPR012074">
    <property type="entry name" value="GAF_ANTAR"/>
</dbReference>
<dbReference type="InterPro" id="IPR036388">
    <property type="entry name" value="WH-like_DNA-bd_sf"/>
</dbReference>
<name>A0ABP9R875_9PSEU</name>
<dbReference type="Pfam" id="PF01590">
    <property type="entry name" value="GAF"/>
    <property type="match status" value="1"/>
</dbReference>
<protein>
    <submittedName>
        <fullName evidence="4">GAF domain-containing protein</fullName>
    </submittedName>
</protein>
<dbReference type="InterPro" id="IPR003018">
    <property type="entry name" value="GAF"/>
</dbReference>
<organism evidence="4 5">
    <name type="scientific">Pseudonocardia eucalypti</name>
    <dbReference type="NCBI Taxonomy" id="648755"/>
    <lineage>
        <taxon>Bacteria</taxon>
        <taxon>Bacillati</taxon>
        <taxon>Actinomycetota</taxon>
        <taxon>Actinomycetes</taxon>
        <taxon>Pseudonocardiales</taxon>
        <taxon>Pseudonocardiaceae</taxon>
        <taxon>Pseudonocardia</taxon>
    </lineage>
</organism>
<dbReference type="SUPFAM" id="SSF55781">
    <property type="entry name" value="GAF domain-like"/>
    <property type="match status" value="1"/>
</dbReference>
<dbReference type="PROSITE" id="PS50921">
    <property type="entry name" value="ANTAR"/>
    <property type="match status" value="1"/>
</dbReference>
<reference evidence="5" key="1">
    <citation type="journal article" date="2019" name="Int. J. Syst. Evol. Microbiol.">
        <title>The Global Catalogue of Microorganisms (GCM) 10K type strain sequencing project: providing services to taxonomists for standard genome sequencing and annotation.</title>
        <authorList>
            <consortium name="The Broad Institute Genomics Platform"/>
            <consortium name="The Broad Institute Genome Sequencing Center for Infectious Disease"/>
            <person name="Wu L."/>
            <person name="Ma J."/>
        </authorList>
    </citation>
    <scope>NUCLEOTIDE SEQUENCE [LARGE SCALE GENOMIC DNA]</scope>
    <source>
        <strain evidence="5">JCM 18303</strain>
    </source>
</reference>
<evidence type="ECO:0000259" key="3">
    <source>
        <dbReference type="PROSITE" id="PS50921"/>
    </source>
</evidence>
<sequence length="232" mass="24866">MLAIAREVTDDGALAALICRACVAGLDVDGAALSLLTASVARQTLHTTDATAELLEELQLTLNEGACIEAARTGSPVLVDDLRHPTELARWPAFTRAVLEQTPVRALLCLPLQWGSSNLGVLDLYRCEPGSLSDHQRGDALAAADTAALMMLTLRTDPGELDGHTASWLEPAVTNRAEIHQATGMVATQLGVDAADALARMRAHAFSHQRLLIDVSRDIVARRLDFTNERDS</sequence>